<accession>A0ABN5NE95</accession>
<proteinExistence type="predicted"/>
<sequence>MYVCCIFFAGTNKNGWDQIMSAWEVRSSCRVWRGRYVIRGDVDRIANDIVELQQNRFPGLDAEKVSLRVVTMAVMSVLAEECCEDGVTAAELSFLLTTCLGMPISPTRIEREMEGLSGLVWTGQWGGETLYVMEKRGLRFFESARARALCEDGNVNAKDREGVAASEAQDAVNAMIDPAIISEPAVHARYRVVS</sequence>
<gene>
    <name evidence="1" type="ORF">DY252_11195</name>
</gene>
<keyword evidence="2" id="KW-1185">Reference proteome</keyword>
<name>A0ABN5NE95_9PROT</name>
<dbReference type="Proteomes" id="UP000256971">
    <property type="component" value="Chromosome"/>
</dbReference>
<protein>
    <submittedName>
        <fullName evidence="1">Uncharacterized protein</fullName>
    </submittedName>
</protein>
<evidence type="ECO:0000313" key="2">
    <source>
        <dbReference type="Proteomes" id="UP000256971"/>
    </source>
</evidence>
<reference evidence="1 2" key="1">
    <citation type="submission" date="2018-08" db="EMBL/GenBank/DDBJ databases">
        <title>Complete genome sequence of type strain Thalassospira indica MCCC 1A01103T, isolated from isolated from deep seawater of the Indian Ocean.</title>
        <authorList>
            <person name="Liu Y."/>
        </authorList>
    </citation>
    <scope>NUCLEOTIDE SEQUENCE [LARGE SCALE GENOMIC DNA]</scope>
    <source>
        <strain evidence="1 2">PB8BT</strain>
    </source>
</reference>
<dbReference type="EMBL" id="CP031555">
    <property type="protein sequence ID" value="AXO14710.1"/>
    <property type="molecule type" value="Genomic_DNA"/>
</dbReference>
<evidence type="ECO:0000313" key="1">
    <source>
        <dbReference type="EMBL" id="AXO14710.1"/>
    </source>
</evidence>
<organism evidence="1 2">
    <name type="scientific">Thalassospira indica</name>
    <dbReference type="NCBI Taxonomy" id="1891279"/>
    <lineage>
        <taxon>Bacteria</taxon>
        <taxon>Pseudomonadati</taxon>
        <taxon>Pseudomonadota</taxon>
        <taxon>Alphaproteobacteria</taxon>
        <taxon>Rhodospirillales</taxon>
        <taxon>Thalassospiraceae</taxon>
        <taxon>Thalassospira</taxon>
    </lineage>
</organism>